<dbReference type="EMBL" id="LN829119">
    <property type="protein sequence ID" value="CPR16713.1"/>
    <property type="molecule type" value="Genomic_DNA"/>
</dbReference>
<dbReference type="AlphaFoldDB" id="A0A0D6JCR9"/>
<evidence type="ECO:0000256" key="1">
    <source>
        <dbReference type="SAM" id="MobiDB-lite"/>
    </source>
</evidence>
<evidence type="ECO:0000313" key="3">
    <source>
        <dbReference type="Proteomes" id="UP000033187"/>
    </source>
</evidence>
<accession>A0A0D6JCR9</accession>
<gene>
    <name evidence="2" type="ORF">YBN1229_v1_0931</name>
</gene>
<organism evidence="2 3">
    <name type="scientific">Candidatus Filomicrobium marinum</name>
    <dbReference type="NCBI Taxonomy" id="1608628"/>
    <lineage>
        <taxon>Bacteria</taxon>
        <taxon>Pseudomonadati</taxon>
        <taxon>Pseudomonadota</taxon>
        <taxon>Alphaproteobacteria</taxon>
        <taxon>Hyphomicrobiales</taxon>
        <taxon>Hyphomicrobiaceae</taxon>
        <taxon>Filomicrobium</taxon>
    </lineage>
</organism>
<evidence type="ECO:0000313" key="2">
    <source>
        <dbReference type="EMBL" id="CPR16713.1"/>
    </source>
</evidence>
<reference evidence="3" key="1">
    <citation type="submission" date="2015-02" db="EMBL/GenBank/DDBJ databases">
        <authorList>
            <person name="Chooi Y.-H."/>
        </authorList>
    </citation>
    <scope>NUCLEOTIDE SEQUENCE [LARGE SCALE GENOMIC DNA]</scope>
    <source>
        <strain evidence="3">strain Y</strain>
    </source>
</reference>
<proteinExistence type="predicted"/>
<protein>
    <submittedName>
        <fullName evidence="2">Uncharacterized protein</fullName>
    </submittedName>
</protein>
<name>A0A0D6JCR9_9HYPH</name>
<keyword evidence="3" id="KW-1185">Reference proteome</keyword>
<dbReference type="Proteomes" id="UP000033187">
    <property type="component" value="Chromosome 1"/>
</dbReference>
<feature type="region of interest" description="Disordered" evidence="1">
    <location>
        <begin position="1"/>
        <end position="22"/>
    </location>
</feature>
<dbReference type="KEGG" id="fiy:BN1229_v1_0931"/>
<sequence length="77" mass="8324">MPFKSAYIGRKPPGPQAATSGAISTATAITLKTDRLLHIRLDSPILSATEPDARSASGNDINDPLRHNYNLLHRLAF</sequence>